<proteinExistence type="predicted"/>
<dbReference type="Proteomes" id="UP000634672">
    <property type="component" value="Unassembled WGS sequence"/>
</dbReference>
<dbReference type="RefSeq" id="WP_187024956.1">
    <property type="nucleotide sequence ID" value="NZ_JACOPB010000054.1"/>
</dbReference>
<name>A0ABR7HHA4_9FIRM</name>
<keyword evidence="2" id="KW-1185">Reference proteome</keyword>
<evidence type="ECO:0000313" key="1">
    <source>
        <dbReference type="EMBL" id="MBC5712564.1"/>
    </source>
</evidence>
<organism evidence="1 2">
    <name type="scientific">Hungatella hominis</name>
    <dbReference type="NCBI Taxonomy" id="2763050"/>
    <lineage>
        <taxon>Bacteria</taxon>
        <taxon>Bacillati</taxon>
        <taxon>Bacillota</taxon>
        <taxon>Clostridia</taxon>
        <taxon>Lachnospirales</taxon>
        <taxon>Lachnospiraceae</taxon>
        <taxon>Hungatella</taxon>
    </lineage>
</organism>
<evidence type="ECO:0000313" key="2">
    <source>
        <dbReference type="Proteomes" id="UP000634672"/>
    </source>
</evidence>
<sequence>MIEKFPYVIGQPAEIFHNGKWKKGKIVSGYRFQDGIVTVRTESGETVWCGEARIDLYRPLAN</sequence>
<protein>
    <submittedName>
        <fullName evidence="1">Uncharacterized protein</fullName>
    </submittedName>
</protein>
<accession>A0ABR7HHA4</accession>
<comment type="caution">
    <text evidence="1">The sequence shown here is derived from an EMBL/GenBank/DDBJ whole genome shotgun (WGS) entry which is preliminary data.</text>
</comment>
<reference evidence="1 2" key="1">
    <citation type="submission" date="2020-08" db="EMBL/GenBank/DDBJ databases">
        <title>Genome public.</title>
        <authorList>
            <person name="Liu C."/>
            <person name="Sun Q."/>
        </authorList>
    </citation>
    <scope>NUCLEOTIDE SEQUENCE [LARGE SCALE GENOMIC DNA]</scope>
    <source>
        <strain evidence="1 2">NSJ-66</strain>
    </source>
</reference>
<dbReference type="EMBL" id="JACOPB010000054">
    <property type="protein sequence ID" value="MBC5712564.1"/>
    <property type="molecule type" value="Genomic_DNA"/>
</dbReference>
<gene>
    <name evidence="1" type="ORF">H8S75_32210</name>
</gene>